<sequence>SCSVPRQLLSPAPRPLATLSVLCLLCKEAGARQLIHSCQVFFLLLMLKSCSDANLSITLSLFGTRQRRGYMLSFTPGIEACFPAGKDSGAFGSQRARCLPEELARTEPKVRRVMRNTAPHQ</sequence>
<gene>
    <name evidence="1" type="ORF">PLEPLA_LOCUS1142</name>
</gene>
<dbReference type="AlphaFoldDB" id="A0A9N7TI84"/>
<reference evidence="1" key="1">
    <citation type="submission" date="2020-03" db="EMBL/GenBank/DDBJ databases">
        <authorList>
            <person name="Weist P."/>
        </authorList>
    </citation>
    <scope>NUCLEOTIDE SEQUENCE</scope>
</reference>
<name>A0A9N7TI84_PLEPL</name>
<organism evidence="1 2">
    <name type="scientific">Pleuronectes platessa</name>
    <name type="common">European plaice</name>
    <dbReference type="NCBI Taxonomy" id="8262"/>
    <lineage>
        <taxon>Eukaryota</taxon>
        <taxon>Metazoa</taxon>
        <taxon>Chordata</taxon>
        <taxon>Craniata</taxon>
        <taxon>Vertebrata</taxon>
        <taxon>Euteleostomi</taxon>
        <taxon>Actinopterygii</taxon>
        <taxon>Neopterygii</taxon>
        <taxon>Teleostei</taxon>
        <taxon>Neoteleostei</taxon>
        <taxon>Acanthomorphata</taxon>
        <taxon>Carangaria</taxon>
        <taxon>Pleuronectiformes</taxon>
        <taxon>Pleuronectoidei</taxon>
        <taxon>Pleuronectidae</taxon>
        <taxon>Pleuronectes</taxon>
    </lineage>
</organism>
<feature type="non-terminal residue" evidence="1">
    <location>
        <position position="121"/>
    </location>
</feature>
<dbReference type="EMBL" id="CADEAL010000054">
    <property type="protein sequence ID" value="CAB1413442.1"/>
    <property type="molecule type" value="Genomic_DNA"/>
</dbReference>
<proteinExistence type="predicted"/>
<evidence type="ECO:0000313" key="1">
    <source>
        <dbReference type="EMBL" id="CAB1413442.1"/>
    </source>
</evidence>
<keyword evidence="2" id="KW-1185">Reference proteome</keyword>
<dbReference type="Proteomes" id="UP001153269">
    <property type="component" value="Unassembled WGS sequence"/>
</dbReference>
<evidence type="ECO:0000313" key="2">
    <source>
        <dbReference type="Proteomes" id="UP001153269"/>
    </source>
</evidence>
<protein>
    <submittedName>
        <fullName evidence="1">Uncharacterized protein</fullName>
    </submittedName>
</protein>
<accession>A0A9N7TI84</accession>
<comment type="caution">
    <text evidence="1">The sequence shown here is derived from an EMBL/GenBank/DDBJ whole genome shotgun (WGS) entry which is preliminary data.</text>
</comment>